<reference evidence="2" key="1">
    <citation type="journal article" date="2015" name="Genome Announc.">
        <title>Complete Genome Sequence of Yersinia ruckeri Strain CSF007-82, Etiologic Agent of Red Mouth Disease in Salmonid Fish.</title>
        <authorList>
            <person name="Nelson M.C."/>
            <person name="LaPatra S.E."/>
            <person name="Welch T.J."/>
            <person name="Graf J."/>
        </authorList>
    </citation>
    <scope>NUCLEOTIDE SEQUENCE</scope>
    <source>
        <strain evidence="2">CSF007-82</strain>
    </source>
</reference>
<dbReference type="EMBL" id="UHJG01000001">
    <property type="protein sequence ID" value="SUP99828.1"/>
    <property type="molecule type" value="Genomic_DNA"/>
</dbReference>
<name>A0A0A8VFS1_YERRU</name>
<dbReference type="RefSeq" id="WP_038251287.1">
    <property type="nucleotide sequence ID" value="NZ_CCYO01000036.1"/>
</dbReference>
<evidence type="ECO:0000313" key="4">
    <source>
        <dbReference type="Proteomes" id="UP000255169"/>
    </source>
</evidence>
<gene>
    <name evidence="2" type="ORF">CSF007_5160</name>
    <name evidence="3" type="ORF">NCTC10476_01080</name>
</gene>
<organism evidence="2">
    <name type="scientific">Yersinia ruckeri</name>
    <dbReference type="NCBI Taxonomy" id="29486"/>
    <lineage>
        <taxon>Bacteria</taxon>
        <taxon>Pseudomonadati</taxon>
        <taxon>Pseudomonadota</taxon>
        <taxon>Gammaproteobacteria</taxon>
        <taxon>Enterobacterales</taxon>
        <taxon>Yersiniaceae</taxon>
        <taxon>Yersinia</taxon>
    </lineage>
</organism>
<reference evidence="3 4" key="2">
    <citation type="submission" date="2018-06" db="EMBL/GenBank/DDBJ databases">
        <authorList>
            <consortium name="Pathogen Informatics"/>
            <person name="Doyle S."/>
        </authorList>
    </citation>
    <scope>NUCLEOTIDE SEQUENCE [LARGE SCALE GENOMIC DNA]</scope>
    <source>
        <strain evidence="3 4">NCTC10476</strain>
    </source>
</reference>
<dbReference type="Pfam" id="PF11726">
    <property type="entry name" value="YagK_YfjJ_C"/>
    <property type="match status" value="1"/>
</dbReference>
<evidence type="ECO:0000259" key="1">
    <source>
        <dbReference type="Pfam" id="PF11726"/>
    </source>
</evidence>
<sequence>MTNSKFGPLNSDYMSRITEIISKATKAHARTSVFTFVLRLPEYRDTGDSIACTPNLKTGLMERFTGALRARIAAHQQRRKREKSQVCPTDLRYVWVREVGSSGKSHYHAAIFVNKDTFNGLGDYSKEDHNLGSYISEAWLSALGLLDFPEYRTLVSFNNTPHYLESLQVDRFGQQYLGLRRHLSYFAKEHTKAYSKEDRSFGGSVR</sequence>
<evidence type="ECO:0000313" key="2">
    <source>
        <dbReference type="EMBL" id="CEK26799.1"/>
    </source>
</evidence>
<dbReference type="AlphaFoldDB" id="A0A0A8VFS1"/>
<keyword evidence="4" id="KW-1185">Reference proteome</keyword>
<dbReference type="InterPro" id="IPR057271">
    <property type="entry name" value="YagK_YfjJ_C"/>
</dbReference>
<dbReference type="Proteomes" id="UP000255169">
    <property type="component" value="Unassembled WGS sequence"/>
</dbReference>
<evidence type="ECO:0000313" key="3">
    <source>
        <dbReference type="EMBL" id="SUP99828.1"/>
    </source>
</evidence>
<dbReference type="OrthoDB" id="5701642at2"/>
<dbReference type="GeneID" id="66878771"/>
<feature type="domain" description="YagK/YfjJ C-terminal" evidence="1">
    <location>
        <begin position="27"/>
        <end position="204"/>
    </location>
</feature>
<proteinExistence type="predicted"/>
<dbReference type="EMBL" id="LN681231">
    <property type="protein sequence ID" value="CEK26799.1"/>
    <property type="molecule type" value="Genomic_DNA"/>
</dbReference>
<accession>A0A0A8VFS1</accession>
<protein>
    <submittedName>
        <fullName evidence="3">Protein of uncharacterized function (DUF3296)</fullName>
    </submittedName>
</protein>